<dbReference type="Proteomes" id="UP000327497">
    <property type="component" value="Segment"/>
</dbReference>
<evidence type="ECO:0000313" key="2">
    <source>
        <dbReference type="EMBL" id="QBJ01034.1"/>
    </source>
</evidence>
<name>A0A5J6A2H0_9CAUD</name>
<proteinExistence type="predicted"/>
<protein>
    <submittedName>
        <fullName evidence="2">Uncharacterized protein</fullName>
    </submittedName>
</protein>
<organism evidence="2 3">
    <name type="scientific">Aeromonas phage MJG</name>
    <dbReference type="NCBI Taxonomy" id="2510451"/>
    <lineage>
        <taxon>Viruses</taxon>
        <taxon>Duplodnaviria</taxon>
        <taxon>Heunggongvirae</taxon>
        <taxon>Uroviricota</taxon>
        <taxon>Caudoviricetes</taxon>
        <taxon>Autographivirales</taxon>
        <taxon>Autosignataviridae</taxon>
        <taxon>Colwellvirinae</taxon>
        <taxon>Daolivirus</taxon>
        <taxon>Daolivirus MJG</taxon>
    </lineage>
</organism>
<accession>A0A5J6A2H0</accession>
<sequence>MFSETYTEGGKKEVKPATPYAIAVFHLLGKNDKNDDGSPMFFTKGFPLKKGDKSFLHKTFIPAFGGFTKHKGFSTMTNQLVSLTLKGSKAQGDDGTPKYINFGAVAEIGEDTLELLEAAPAYAALPDAPGFLLEGELTKEVIELMNPYTDVLNCICETEEFKAGTHPSQAVIQAVIDANPERYTRKAKGDDKQSDEADGQSDDNSPQTGNAVAEELDEEATY</sequence>
<reference evidence="2 3" key="1">
    <citation type="journal article" date="2019" name="Virus Res.">
        <title>Genomic characterization of a novel virulent phage infecting the Aeromonas hydrophila isolated from rainbow trout (Oncorhynchus mykiss).</title>
        <authorList>
            <person name="Cao Y."/>
            <person name="Li S."/>
            <person name="Wang D."/>
            <person name="Zhao J."/>
            <person name="Xu L."/>
            <person name="Liu H."/>
            <person name="Lu T."/>
            <person name="Mou Z."/>
        </authorList>
    </citation>
    <scope>NUCLEOTIDE SEQUENCE [LARGE SCALE GENOMIC DNA]</scope>
</reference>
<evidence type="ECO:0000256" key="1">
    <source>
        <dbReference type="SAM" id="MobiDB-lite"/>
    </source>
</evidence>
<evidence type="ECO:0000313" key="3">
    <source>
        <dbReference type="Proteomes" id="UP000327497"/>
    </source>
</evidence>
<keyword evidence="3" id="KW-1185">Reference proteome</keyword>
<feature type="compositionally biased region" description="Basic and acidic residues" evidence="1">
    <location>
        <begin position="182"/>
        <end position="195"/>
    </location>
</feature>
<dbReference type="EMBL" id="MK455769">
    <property type="protein sequence ID" value="QBJ01034.1"/>
    <property type="molecule type" value="Genomic_DNA"/>
</dbReference>
<feature type="region of interest" description="Disordered" evidence="1">
    <location>
        <begin position="182"/>
        <end position="222"/>
    </location>
</feature>